<dbReference type="Proteomes" id="UP001642483">
    <property type="component" value="Unassembled WGS sequence"/>
</dbReference>
<evidence type="ECO:0000313" key="2">
    <source>
        <dbReference type="EMBL" id="CAK8693953.1"/>
    </source>
</evidence>
<proteinExistence type="predicted"/>
<comment type="caution">
    <text evidence="2">The sequence shown here is derived from an EMBL/GenBank/DDBJ whole genome shotgun (WGS) entry which is preliminary data.</text>
</comment>
<keyword evidence="3" id="KW-1185">Reference proteome</keyword>
<reference evidence="2 3" key="1">
    <citation type="submission" date="2024-02" db="EMBL/GenBank/DDBJ databases">
        <authorList>
            <person name="Daric V."/>
            <person name="Darras S."/>
        </authorList>
    </citation>
    <scope>NUCLEOTIDE SEQUENCE [LARGE SCALE GENOMIC DNA]</scope>
</reference>
<name>A0ABP0GQC0_CLALP</name>
<evidence type="ECO:0000313" key="3">
    <source>
        <dbReference type="Proteomes" id="UP001642483"/>
    </source>
</evidence>
<protein>
    <submittedName>
        <fullName evidence="2">Uncharacterized protein</fullName>
    </submittedName>
</protein>
<gene>
    <name evidence="2" type="ORF">CVLEPA_LOCUS27238</name>
</gene>
<dbReference type="EMBL" id="CAWYQH010000141">
    <property type="protein sequence ID" value="CAK8693953.1"/>
    <property type="molecule type" value="Genomic_DNA"/>
</dbReference>
<feature type="region of interest" description="Disordered" evidence="1">
    <location>
        <begin position="180"/>
        <end position="231"/>
    </location>
</feature>
<evidence type="ECO:0000256" key="1">
    <source>
        <dbReference type="SAM" id="MobiDB-lite"/>
    </source>
</evidence>
<organism evidence="2 3">
    <name type="scientific">Clavelina lepadiformis</name>
    <name type="common">Light-bulb sea squirt</name>
    <name type="synonym">Ascidia lepadiformis</name>
    <dbReference type="NCBI Taxonomy" id="159417"/>
    <lineage>
        <taxon>Eukaryota</taxon>
        <taxon>Metazoa</taxon>
        <taxon>Chordata</taxon>
        <taxon>Tunicata</taxon>
        <taxon>Ascidiacea</taxon>
        <taxon>Aplousobranchia</taxon>
        <taxon>Clavelinidae</taxon>
        <taxon>Clavelina</taxon>
    </lineage>
</organism>
<accession>A0ABP0GQC0</accession>
<feature type="compositionally biased region" description="Basic and acidic residues" evidence="1">
    <location>
        <begin position="180"/>
        <end position="191"/>
    </location>
</feature>
<feature type="region of interest" description="Disordered" evidence="1">
    <location>
        <begin position="114"/>
        <end position="140"/>
    </location>
</feature>
<sequence>MRVDKSIPTDKRTGVSVYYDDYKQRLSVDCSGLRPSSAFRRNNPHPSPKFLDPCKIPDESTRLENKVRHAVRKYLDDVYQTSRQINSDGSYQSPPVFQLTADTVRERILTRPKSTPSFKLSPDCTRDSFGPTNSIRINGQGIRRPGSAILLEKSPLAQLDGETKRERSVRIDETIKEDTRLRTPKPQREIWQKTQKSPIPPQNKPHWVTNSDKTSKKRISSAPPGSNGFTYYPQQVKRKMSMDKDDHMPLRLDQWAKNASNYEKNVVFSMLKKVTPDSEPLPTTPASGEVLRISGVPAADYHYPGVANGHAATDPNMRHVTESWNKWGRKIHSAPVKKMGGLVPASTQRPLNDKRVYRLKGQDSRLNPSPGEERELNQYMDKMELHTVTSSSADRRPVKVPMYTYLPRSKGHAQDYQCKVSFFQTVRSPFKKHFIIHPDFTSENVKKRKPVSHNITHFRY</sequence>